<keyword evidence="3" id="KW-1185">Reference proteome</keyword>
<reference evidence="2 3" key="1">
    <citation type="journal article" date="2016" name="Mol. Biol. Evol.">
        <title>Comparative Genomics of Early-Diverging Mushroom-Forming Fungi Provides Insights into the Origins of Lignocellulose Decay Capabilities.</title>
        <authorList>
            <person name="Nagy L.G."/>
            <person name="Riley R."/>
            <person name="Tritt A."/>
            <person name="Adam C."/>
            <person name="Daum C."/>
            <person name="Floudas D."/>
            <person name="Sun H."/>
            <person name="Yadav J.S."/>
            <person name="Pangilinan J."/>
            <person name="Larsson K.H."/>
            <person name="Matsuura K."/>
            <person name="Barry K."/>
            <person name="Labutti K."/>
            <person name="Kuo R."/>
            <person name="Ohm R.A."/>
            <person name="Bhattacharya S.S."/>
            <person name="Shirouzu T."/>
            <person name="Yoshinaga Y."/>
            <person name="Martin F.M."/>
            <person name="Grigoriev I.V."/>
            <person name="Hibbett D.S."/>
        </authorList>
    </citation>
    <scope>NUCLEOTIDE SEQUENCE [LARGE SCALE GENOMIC DNA]</scope>
    <source>
        <strain evidence="2 3">CBS 109695</strain>
    </source>
</reference>
<dbReference type="GO" id="GO:0016747">
    <property type="term" value="F:acyltransferase activity, transferring groups other than amino-acyl groups"/>
    <property type="evidence" value="ECO:0007669"/>
    <property type="project" value="InterPro"/>
</dbReference>
<protein>
    <recommendedName>
        <fullName evidence="1">N-acetyltransferase domain-containing protein</fullName>
    </recommendedName>
</protein>
<dbReference type="Gene3D" id="3.40.630.30">
    <property type="match status" value="1"/>
</dbReference>
<proteinExistence type="predicted"/>
<name>A0A167TIP2_9AGAM</name>
<dbReference type="InterPro" id="IPR016181">
    <property type="entry name" value="Acyl_CoA_acyltransferase"/>
</dbReference>
<gene>
    <name evidence="2" type="ORF">FIBSPDRAFT_1055526</name>
</gene>
<evidence type="ECO:0000313" key="3">
    <source>
        <dbReference type="Proteomes" id="UP000076532"/>
    </source>
</evidence>
<dbReference type="EMBL" id="KV418210">
    <property type="protein sequence ID" value="KZP02980.1"/>
    <property type="molecule type" value="Genomic_DNA"/>
</dbReference>
<feature type="domain" description="N-acetyltransferase" evidence="1">
    <location>
        <begin position="174"/>
        <end position="328"/>
    </location>
</feature>
<dbReference type="OrthoDB" id="5372118at2759"/>
<dbReference type="AlphaFoldDB" id="A0A167TIP2"/>
<dbReference type="PROSITE" id="PS51186">
    <property type="entry name" value="GNAT"/>
    <property type="match status" value="1"/>
</dbReference>
<sequence length="335" mass="37060">MPALTSSTSVVAYDDARALPDNVLSALTAHPRESNVILSGIEKSRSRPESLKGKEHWIACTTDGTVEFVLSCAEGAIGAYPLFIYSTKPSSELDEEFLLHRLTLLARKLVDTVGVARVFSVFALEKVTEVFQHLWSQMTGVAAVPTPYYAATFTHCDQNSYIERAPTLCPSINYDLRPATEADIPVVAEQCYEFALTSEPFVLSPEGARKEATLLVKNKQVWVHEIRRGDNPAEIASIVCFTRQSATVAAITKVYTNPRCRKMGCAERLVRRVTKFLLKTKLSVVLYVAHDNLAAVNVYHRVGFMGLAQSKGPVEGVEPWLEIGFDLNVVELGHW</sequence>
<dbReference type="Pfam" id="PF00583">
    <property type="entry name" value="Acetyltransf_1"/>
    <property type="match status" value="1"/>
</dbReference>
<dbReference type="SUPFAM" id="SSF55729">
    <property type="entry name" value="Acyl-CoA N-acyltransferases (Nat)"/>
    <property type="match status" value="1"/>
</dbReference>
<dbReference type="Proteomes" id="UP000076532">
    <property type="component" value="Unassembled WGS sequence"/>
</dbReference>
<accession>A0A167TIP2</accession>
<evidence type="ECO:0000313" key="2">
    <source>
        <dbReference type="EMBL" id="KZP02980.1"/>
    </source>
</evidence>
<dbReference type="InterPro" id="IPR000182">
    <property type="entry name" value="GNAT_dom"/>
</dbReference>
<evidence type="ECO:0000259" key="1">
    <source>
        <dbReference type="PROSITE" id="PS51186"/>
    </source>
</evidence>
<organism evidence="2 3">
    <name type="scientific">Athelia psychrophila</name>
    <dbReference type="NCBI Taxonomy" id="1759441"/>
    <lineage>
        <taxon>Eukaryota</taxon>
        <taxon>Fungi</taxon>
        <taxon>Dikarya</taxon>
        <taxon>Basidiomycota</taxon>
        <taxon>Agaricomycotina</taxon>
        <taxon>Agaricomycetes</taxon>
        <taxon>Agaricomycetidae</taxon>
        <taxon>Atheliales</taxon>
        <taxon>Atheliaceae</taxon>
        <taxon>Athelia</taxon>
    </lineage>
</organism>